<comment type="caution">
    <text evidence="2">The sequence shown here is derived from an EMBL/GenBank/DDBJ whole genome shotgun (WGS) entry which is preliminary data.</text>
</comment>
<keyword evidence="3" id="KW-1185">Reference proteome</keyword>
<dbReference type="AlphaFoldDB" id="A0A9Q3JHR4"/>
<dbReference type="Proteomes" id="UP000765509">
    <property type="component" value="Unassembled WGS sequence"/>
</dbReference>
<sequence length="224" mass="24910">MMGLRQYVTIVEENFIQLETQSQANTPLTPSEPEGSKGKGKRHSGGLITNRKLIPIATPRGRKPLNYASIQGKQTLITCKGNITIINPVVTSKGRFLKALDNTFLQGTVRGTLESQGNSQRTERACPEPKRPAGGHLGHSYGWKEIEENHTHSFIHLPIQQKPQTRGLEGYGSSSSDPPITQISFPIKHGQQKVQPRIPLGRTLSKFPEDMSERDTLQRTYGNY</sequence>
<proteinExistence type="predicted"/>
<feature type="compositionally biased region" description="Basic and acidic residues" evidence="1">
    <location>
        <begin position="121"/>
        <end position="131"/>
    </location>
</feature>
<feature type="region of interest" description="Disordered" evidence="1">
    <location>
        <begin position="113"/>
        <end position="135"/>
    </location>
</feature>
<feature type="region of interest" description="Disordered" evidence="1">
    <location>
        <begin position="21"/>
        <end position="46"/>
    </location>
</feature>
<organism evidence="2 3">
    <name type="scientific">Austropuccinia psidii MF-1</name>
    <dbReference type="NCBI Taxonomy" id="1389203"/>
    <lineage>
        <taxon>Eukaryota</taxon>
        <taxon>Fungi</taxon>
        <taxon>Dikarya</taxon>
        <taxon>Basidiomycota</taxon>
        <taxon>Pucciniomycotina</taxon>
        <taxon>Pucciniomycetes</taxon>
        <taxon>Pucciniales</taxon>
        <taxon>Sphaerophragmiaceae</taxon>
        <taxon>Austropuccinia</taxon>
    </lineage>
</organism>
<evidence type="ECO:0000313" key="2">
    <source>
        <dbReference type="EMBL" id="MBW0563468.1"/>
    </source>
</evidence>
<protein>
    <submittedName>
        <fullName evidence="2">Uncharacterized protein</fullName>
    </submittedName>
</protein>
<evidence type="ECO:0000313" key="3">
    <source>
        <dbReference type="Proteomes" id="UP000765509"/>
    </source>
</evidence>
<accession>A0A9Q3JHR4</accession>
<evidence type="ECO:0000256" key="1">
    <source>
        <dbReference type="SAM" id="MobiDB-lite"/>
    </source>
</evidence>
<gene>
    <name evidence="2" type="ORF">O181_103183</name>
</gene>
<reference evidence="2" key="1">
    <citation type="submission" date="2021-03" db="EMBL/GenBank/DDBJ databases">
        <title>Draft genome sequence of rust myrtle Austropuccinia psidii MF-1, a brazilian biotype.</title>
        <authorList>
            <person name="Quecine M.C."/>
            <person name="Pachon D.M.R."/>
            <person name="Bonatelli M.L."/>
            <person name="Correr F.H."/>
            <person name="Franceschini L.M."/>
            <person name="Leite T.F."/>
            <person name="Margarido G.R.A."/>
            <person name="Almeida C.A."/>
            <person name="Ferrarezi J.A."/>
            <person name="Labate C.A."/>
        </authorList>
    </citation>
    <scope>NUCLEOTIDE SEQUENCE</scope>
    <source>
        <strain evidence="2">MF-1</strain>
    </source>
</reference>
<dbReference type="EMBL" id="AVOT02074273">
    <property type="protein sequence ID" value="MBW0563468.1"/>
    <property type="molecule type" value="Genomic_DNA"/>
</dbReference>
<name>A0A9Q3JHR4_9BASI</name>